<reference evidence="1" key="1">
    <citation type="submission" date="2017-08" db="EMBL/GenBank/DDBJ databases">
        <authorList>
            <person name="Polle J.E."/>
            <person name="Barry K."/>
            <person name="Cushman J."/>
            <person name="Schmutz J."/>
            <person name="Tran D."/>
            <person name="Hathwaick L.T."/>
            <person name="Yim W.C."/>
            <person name="Jenkins J."/>
            <person name="Mckie-Krisberg Z.M."/>
            <person name="Prochnik S."/>
            <person name="Lindquist E."/>
            <person name="Dockter R.B."/>
            <person name="Adam C."/>
            <person name="Molina H."/>
            <person name="Bunkerborg J."/>
            <person name="Jin E."/>
            <person name="Buchheim M."/>
            <person name="Magnuson J."/>
        </authorList>
    </citation>
    <scope>NUCLEOTIDE SEQUENCE</scope>
    <source>
        <strain evidence="1">CCAP 19/18</strain>
    </source>
</reference>
<comment type="caution">
    <text evidence="1">The sequence shown here is derived from an EMBL/GenBank/DDBJ whole genome shotgun (WGS) entry which is preliminary data.</text>
</comment>
<keyword evidence="2" id="KW-1185">Reference proteome</keyword>
<proteinExistence type="predicted"/>
<sequence length="69" mass="7681">MLSRSNALENVQSFPQFVESLKRSRASLPLEEQQLFACVLVGWLKHEGARRIGRGKGSANTKSVHTSKL</sequence>
<name>A0ABQ7FS95_DUNSA</name>
<evidence type="ECO:0000313" key="1">
    <source>
        <dbReference type="EMBL" id="KAF5825410.1"/>
    </source>
</evidence>
<accession>A0ABQ7FS95</accession>
<protein>
    <submittedName>
        <fullName evidence="1">Uncharacterized protein</fullName>
    </submittedName>
</protein>
<dbReference type="Proteomes" id="UP000815325">
    <property type="component" value="Unassembled WGS sequence"/>
</dbReference>
<evidence type="ECO:0000313" key="2">
    <source>
        <dbReference type="Proteomes" id="UP000815325"/>
    </source>
</evidence>
<organism evidence="1 2">
    <name type="scientific">Dunaliella salina</name>
    <name type="common">Green alga</name>
    <name type="synonym">Protococcus salinus</name>
    <dbReference type="NCBI Taxonomy" id="3046"/>
    <lineage>
        <taxon>Eukaryota</taxon>
        <taxon>Viridiplantae</taxon>
        <taxon>Chlorophyta</taxon>
        <taxon>core chlorophytes</taxon>
        <taxon>Chlorophyceae</taxon>
        <taxon>CS clade</taxon>
        <taxon>Chlamydomonadales</taxon>
        <taxon>Dunaliellaceae</taxon>
        <taxon>Dunaliella</taxon>
    </lineage>
</organism>
<dbReference type="EMBL" id="MU073255">
    <property type="protein sequence ID" value="KAF5825410.1"/>
    <property type="molecule type" value="Genomic_DNA"/>
</dbReference>
<gene>
    <name evidence="1" type="ORF">DUNSADRAFT_10445</name>
</gene>